<reference evidence="9" key="1">
    <citation type="journal article" date="2019" name="Int. J. Syst. Evol. Microbiol.">
        <title>The Global Catalogue of Microorganisms (GCM) 10K type strain sequencing project: providing services to taxonomists for standard genome sequencing and annotation.</title>
        <authorList>
            <consortium name="The Broad Institute Genomics Platform"/>
            <consortium name="The Broad Institute Genome Sequencing Center for Infectious Disease"/>
            <person name="Wu L."/>
            <person name="Ma J."/>
        </authorList>
    </citation>
    <scope>NUCLEOTIDE SEQUENCE [LARGE SCALE GENOMIC DNA]</scope>
    <source>
        <strain evidence="9">CCUG 50754</strain>
    </source>
</reference>
<evidence type="ECO:0000313" key="9">
    <source>
        <dbReference type="Proteomes" id="UP001597042"/>
    </source>
</evidence>
<dbReference type="Gene3D" id="3.40.50.1010">
    <property type="entry name" value="5'-nuclease"/>
    <property type="match status" value="1"/>
</dbReference>
<organism evidence="8 9">
    <name type="scientific">Microbacterium koreense</name>
    <dbReference type="NCBI Taxonomy" id="323761"/>
    <lineage>
        <taxon>Bacteria</taxon>
        <taxon>Bacillati</taxon>
        <taxon>Actinomycetota</taxon>
        <taxon>Actinomycetes</taxon>
        <taxon>Micrococcales</taxon>
        <taxon>Microbacteriaceae</taxon>
        <taxon>Microbacterium</taxon>
    </lineage>
</organism>
<feature type="domain" description="PIN" evidence="7">
    <location>
        <begin position="2"/>
        <end position="119"/>
    </location>
</feature>
<feature type="binding site" evidence="6">
    <location>
        <position position="5"/>
    </location>
    <ligand>
        <name>Mg(2+)</name>
        <dbReference type="ChEBI" id="CHEBI:18420"/>
    </ligand>
</feature>
<dbReference type="EC" id="3.1.-.-" evidence="6"/>
<dbReference type="Pfam" id="PF01850">
    <property type="entry name" value="PIN"/>
    <property type="match status" value="1"/>
</dbReference>
<keyword evidence="6" id="KW-0800">Toxin</keyword>
<sequence length="128" mass="13183">MIVLDASIVIALLDADDTHHSVASALLLEHLSEPLAITALTLTEVLVHPAKTGVAETINAHVRALGVTVLPVGAEDALTLARTRAETRLRMPDAVVVHAAEAAGAALATADVGLARAARERGIVVHEA</sequence>
<keyword evidence="5 6" id="KW-0460">Magnesium</keyword>
<dbReference type="RefSeq" id="WP_378752222.1">
    <property type="nucleotide sequence ID" value="NZ_JBHSSV010000008.1"/>
</dbReference>
<proteinExistence type="inferred from homology"/>
<dbReference type="InterPro" id="IPR029060">
    <property type="entry name" value="PIN-like_dom_sf"/>
</dbReference>
<keyword evidence="4 6" id="KW-0378">Hydrolase</keyword>
<keyword evidence="1 6" id="KW-1277">Toxin-antitoxin system</keyword>
<accession>A0ABW2ZQK7</accession>
<evidence type="ECO:0000256" key="6">
    <source>
        <dbReference type="HAMAP-Rule" id="MF_00265"/>
    </source>
</evidence>
<keyword evidence="2 6" id="KW-0540">Nuclease</keyword>
<comment type="function">
    <text evidence="6">Toxic component of a toxin-antitoxin (TA) system. An RNase.</text>
</comment>
<evidence type="ECO:0000256" key="2">
    <source>
        <dbReference type="ARBA" id="ARBA00022722"/>
    </source>
</evidence>
<evidence type="ECO:0000256" key="1">
    <source>
        <dbReference type="ARBA" id="ARBA00022649"/>
    </source>
</evidence>
<gene>
    <name evidence="6" type="primary">vapC</name>
    <name evidence="8" type="ORF">ACFQZV_06320</name>
</gene>
<dbReference type="InterPro" id="IPR022907">
    <property type="entry name" value="VapC_family"/>
</dbReference>
<dbReference type="Proteomes" id="UP001597042">
    <property type="component" value="Unassembled WGS sequence"/>
</dbReference>
<dbReference type="InterPro" id="IPR002716">
    <property type="entry name" value="PIN_dom"/>
</dbReference>
<evidence type="ECO:0000313" key="8">
    <source>
        <dbReference type="EMBL" id="MFD0780912.1"/>
    </source>
</evidence>
<comment type="caution">
    <text evidence="8">The sequence shown here is derived from an EMBL/GenBank/DDBJ whole genome shotgun (WGS) entry which is preliminary data.</text>
</comment>
<evidence type="ECO:0000256" key="5">
    <source>
        <dbReference type="ARBA" id="ARBA00022842"/>
    </source>
</evidence>
<keyword evidence="9" id="KW-1185">Reference proteome</keyword>
<protein>
    <recommendedName>
        <fullName evidence="6">Ribonuclease VapC</fullName>
        <shortName evidence="6">RNase VapC</shortName>
        <ecNumber evidence="6">3.1.-.-</ecNumber>
    </recommendedName>
    <alternativeName>
        <fullName evidence="6">Toxin VapC</fullName>
    </alternativeName>
</protein>
<comment type="similarity">
    <text evidence="6">Belongs to the PINc/VapC protein family.</text>
</comment>
<comment type="cofactor">
    <cofactor evidence="6">
        <name>Mg(2+)</name>
        <dbReference type="ChEBI" id="CHEBI:18420"/>
    </cofactor>
</comment>
<evidence type="ECO:0000259" key="7">
    <source>
        <dbReference type="Pfam" id="PF01850"/>
    </source>
</evidence>
<name>A0ABW2ZQK7_9MICO</name>
<dbReference type="EMBL" id="JBHTIM010000001">
    <property type="protein sequence ID" value="MFD0780912.1"/>
    <property type="molecule type" value="Genomic_DNA"/>
</dbReference>
<dbReference type="HAMAP" id="MF_00265">
    <property type="entry name" value="VapC_Nob1"/>
    <property type="match status" value="1"/>
</dbReference>
<feature type="binding site" evidence="6">
    <location>
        <position position="93"/>
    </location>
    <ligand>
        <name>Mg(2+)</name>
        <dbReference type="ChEBI" id="CHEBI:18420"/>
    </ligand>
</feature>
<evidence type="ECO:0000256" key="4">
    <source>
        <dbReference type="ARBA" id="ARBA00022801"/>
    </source>
</evidence>
<evidence type="ECO:0000256" key="3">
    <source>
        <dbReference type="ARBA" id="ARBA00022723"/>
    </source>
</evidence>
<keyword evidence="3 6" id="KW-0479">Metal-binding</keyword>
<dbReference type="SUPFAM" id="SSF88723">
    <property type="entry name" value="PIN domain-like"/>
    <property type="match status" value="1"/>
</dbReference>